<gene>
    <name evidence="1" type="ORF">NDU88_004203</name>
</gene>
<reference evidence="1" key="1">
    <citation type="journal article" date="2022" name="bioRxiv">
        <title>Sequencing and chromosome-scale assembly of the giantPleurodeles waltlgenome.</title>
        <authorList>
            <person name="Brown T."/>
            <person name="Elewa A."/>
            <person name="Iarovenko S."/>
            <person name="Subramanian E."/>
            <person name="Araus A.J."/>
            <person name="Petzold A."/>
            <person name="Susuki M."/>
            <person name="Suzuki K.-i.T."/>
            <person name="Hayashi T."/>
            <person name="Toyoda A."/>
            <person name="Oliveira C."/>
            <person name="Osipova E."/>
            <person name="Leigh N.D."/>
            <person name="Simon A."/>
            <person name="Yun M.H."/>
        </authorList>
    </citation>
    <scope>NUCLEOTIDE SEQUENCE</scope>
    <source>
        <strain evidence="1">20211129_DDA</strain>
        <tissue evidence="1">Liver</tissue>
    </source>
</reference>
<evidence type="ECO:0000313" key="1">
    <source>
        <dbReference type="EMBL" id="KAJ1163750.1"/>
    </source>
</evidence>
<dbReference type="Proteomes" id="UP001066276">
    <property type="component" value="Chromosome 4_2"/>
</dbReference>
<accession>A0AAV7SI33</accession>
<keyword evidence="2" id="KW-1185">Reference proteome</keyword>
<proteinExistence type="predicted"/>
<dbReference type="AlphaFoldDB" id="A0AAV7SI33"/>
<name>A0AAV7SI33_PLEWA</name>
<sequence length="94" mass="10062">MKVVLCGHCIRTVVGARATLHKGLTEIEASLKNLEPSASTQAVLNTALATHAQTVEQLLCINFKAYQAKMQADGDKADCLLAWLLPSAYPPNPS</sequence>
<evidence type="ECO:0000313" key="2">
    <source>
        <dbReference type="Proteomes" id="UP001066276"/>
    </source>
</evidence>
<comment type="caution">
    <text evidence="1">The sequence shown here is derived from an EMBL/GenBank/DDBJ whole genome shotgun (WGS) entry which is preliminary data.</text>
</comment>
<organism evidence="1 2">
    <name type="scientific">Pleurodeles waltl</name>
    <name type="common">Iberian ribbed newt</name>
    <dbReference type="NCBI Taxonomy" id="8319"/>
    <lineage>
        <taxon>Eukaryota</taxon>
        <taxon>Metazoa</taxon>
        <taxon>Chordata</taxon>
        <taxon>Craniata</taxon>
        <taxon>Vertebrata</taxon>
        <taxon>Euteleostomi</taxon>
        <taxon>Amphibia</taxon>
        <taxon>Batrachia</taxon>
        <taxon>Caudata</taxon>
        <taxon>Salamandroidea</taxon>
        <taxon>Salamandridae</taxon>
        <taxon>Pleurodelinae</taxon>
        <taxon>Pleurodeles</taxon>
    </lineage>
</organism>
<protein>
    <submittedName>
        <fullName evidence="1">Uncharacterized protein</fullName>
    </submittedName>
</protein>
<dbReference type="EMBL" id="JANPWB010000008">
    <property type="protein sequence ID" value="KAJ1163750.1"/>
    <property type="molecule type" value="Genomic_DNA"/>
</dbReference>